<dbReference type="PANTHER" id="PTHR43689">
    <property type="entry name" value="HYDROLASE"/>
    <property type="match status" value="1"/>
</dbReference>
<name>A0A5B9E788_9BACT</name>
<evidence type="ECO:0000313" key="2">
    <source>
        <dbReference type="EMBL" id="QEE26540.1"/>
    </source>
</evidence>
<accession>A0A5B9E788</accession>
<evidence type="ECO:0000313" key="3">
    <source>
        <dbReference type="Proteomes" id="UP000321820"/>
    </source>
</evidence>
<evidence type="ECO:0000259" key="1">
    <source>
        <dbReference type="Pfam" id="PF00561"/>
    </source>
</evidence>
<protein>
    <submittedName>
        <fullName evidence="2">Alpha/beta hydrolase</fullName>
    </submittedName>
</protein>
<dbReference type="SUPFAM" id="SSF53474">
    <property type="entry name" value="alpha/beta-Hydrolases"/>
    <property type="match status" value="1"/>
</dbReference>
<keyword evidence="3" id="KW-1185">Reference proteome</keyword>
<dbReference type="AlphaFoldDB" id="A0A5B9E788"/>
<dbReference type="PRINTS" id="PR00111">
    <property type="entry name" value="ABHYDROLASE"/>
</dbReference>
<dbReference type="Gene3D" id="3.40.50.1820">
    <property type="entry name" value="alpha/beta hydrolase"/>
    <property type="match status" value="1"/>
</dbReference>
<feature type="domain" description="AB hydrolase-1" evidence="1">
    <location>
        <begin position="61"/>
        <end position="198"/>
    </location>
</feature>
<dbReference type="RefSeq" id="WP_147645678.1">
    <property type="nucleotide sequence ID" value="NZ_CP042806.1"/>
</dbReference>
<dbReference type="EMBL" id="CP042806">
    <property type="protein sequence ID" value="QEE26540.1"/>
    <property type="molecule type" value="Genomic_DNA"/>
</dbReference>
<keyword evidence="2" id="KW-0378">Hydrolase</keyword>
<dbReference type="OrthoDB" id="9805423at2"/>
<dbReference type="Pfam" id="PF00561">
    <property type="entry name" value="Abhydrolase_1"/>
    <property type="match status" value="1"/>
</dbReference>
<gene>
    <name evidence="2" type="ORF">FTW19_00050</name>
</gene>
<dbReference type="Proteomes" id="UP000321820">
    <property type="component" value="Chromosome"/>
</dbReference>
<dbReference type="KEGG" id="talb:FTW19_00050"/>
<sequence>MTRRDLLRSSAFVAAGACSPIMAIAENQRLDVNWYTRSRRFAELSFGRIAYVEHGRGPAALFIHGYPLNGYQWRGALERLHGVRRCIAPDLMGLGYSEPHAGQAITPQTQAEMLAALLDHLKVESVDLVANDSGGITAQIFIALYPHRVRSLLMTNCDVDTNNPPPQFAPFIELAKRGTLVDRFIVSQLQNKDLARSQKGMGQAFSYPEKLTDETIEYYLSAIASTAERREQFHAYTIALGENILVPVREQLHSWNGHARMVWGLKDAFFPVEWADWLNTTLPGARGVKRVPDANLFFPEEMPDLIAGQAKMLWDIGPKTTA</sequence>
<dbReference type="InterPro" id="IPR029058">
    <property type="entry name" value="AB_hydrolase_fold"/>
</dbReference>
<reference evidence="2 3" key="1">
    <citation type="submission" date="2019-08" db="EMBL/GenBank/DDBJ databases">
        <title>Complete genome sequence of Terriglobus albidus strain ORNL.</title>
        <authorList>
            <person name="Podar M."/>
        </authorList>
    </citation>
    <scope>NUCLEOTIDE SEQUENCE [LARGE SCALE GENOMIC DNA]</scope>
    <source>
        <strain evidence="2 3">ORNL</strain>
    </source>
</reference>
<dbReference type="GO" id="GO:0016787">
    <property type="term" value="F:hydrolase activity"/>
    <property type="evidence" value="ECO:0007669"/>
    <property type="project" value="UniProtKB-KW"/>
</dbReference>
<dbReference type="PANTHER" id="PTHR43689:SF8">
    <property type="entry name" value="ALPHA_BETA-HYDROLASES SUPERFAMILY PROTEIN"/>
    <property type="match status" value="1"/>
</dbReference>
<organism evidence="2 3">
    <name type="scientific">Terriglobus albidus</name>
    <dbReference type="NCBI Taxonomy" id="1592106"/>
    <lineage>
        <taxon>Bacteria</taxon>
        <taxon>Pseudomonadati</taxon>
        <taxon>Acidobacteriota</taxon>
        <taxon>Terriglobia</taxon>
        <taxon>Terriglobales</taxon>
        <taxon>Acidobacteriaceae</taxon>
        <taxon>Terriglobus</taxon>
    </lineage>
</organism>
<dbReference type="InterPro" id="IPR000073">
    <property type="entry name" value="AB_hydrolase_1"/>
</dbReference>
<proteinExistence type="predicted"/>